<keyword evidence="2" id="KW-1185">Reference proteome</keyword>
<proteinExistence type="predicted"/>
<reference evidence="1" key="1">
    <citation type="submission" date="2020-08" db="EMBL/GenBank/DDBJ databases">
        <title>Multicomponent nature underlies the extraordinary mechanical properties of spider dragline silk.</title>
        <authorList>
            <person name="Kono N."/>
            <person name="Nakamura H."/>
            <person name="Mori M."/>
            <person name="Yoshida Y."/>
            <person name="Ohtoshi R."/>
            <person name="Malay A.D."/>
            <person name="Moran D.A.P."/>
            <person name="Tomita M."/>
            <person name="Numata K."/>
            <person name="Arakawa K."/>
        </authorList>
    </citation>
    <scope>NUCLEOTIDE SEQUENCE</scope>
</reference>
<evidence type="ECO:0000313" key="1">
    <source>
        <dbReference type="EMBL" id="GFY27309.1"/>
    </source>
</evidence>
<organism evidence="1 2">
    <name type="scientific">Trichonephila clavipes</name>
    <name type="common">Golden silk orbweaver</name>
    <name type="synonym">Nephila clavipes</name>
    <dbReference type="NCBI Taxonomy" id="2585209"/>
    <lineage>
        <taxon>Eukaryota</taxon>
        <taxon>Metazoa</taxon>
        <taxon>Ecdysozoa</taxon>
        <taxon>Arthropoda</taxon>
        <taxon>Chelicerata</taxon>
        <taxon>Arachnida</taxon>
        <taxon>Araneae</taxon>
        <taxon>Araneomorphae</taxon>
        <taxon>Entelegynae</taxon>
        <taxon>Araneoidea</taxon>
        <taxon>Nephilidae</taxon>
        <taxon>Trichonephila</taxon>
    </lineage>
</organism>
<protein>
    <submittedName>
        <fullName evidence="1">Uncharacterized protein</fullName>
    </submittedName>
</protein>
<sequence>MLVDKMEGYSFSFEKRVESQFPPSKKCFAFDYKLHPIFSSINTGKVVQLRFKPTLGCRAIEEGYGVNAASRVSRGNGRPFFFAEMALIQDKVQCMLWFIKSPIIVHCKFRFGYGSKSPGEKSIKRWYEMLNETDGFKNLPKSDKPTMSNESVVRQPFQGNPKSTCEALCELQKSYTSYWV</sequence>
<dbReference type="Proteomes" id="UP000887159">
    <property type="component" value="Unassembled WGS sequence"/>
</dbReference>
<dbReference type="AlphaFoldDB" id="A0A8X6W377"/>
<accession>A0A8X6W377</accession>
<evidence type="ECO:0000313" key="2">
    <source>
        <dbReference type="Proteomes" id="UP000887159"/>
    </source>
</evidence>
<name>A0A8X6W377_TRICX</name>
<comment type="caution">
    <text evidence="1">The sequence shown here is derived from an EMBL/GenBank/DDBJ whole genome shotgun (WGS) entry which is preliminary data.</text>
</comment>
<gene>
    <name evidence="1" type="ORF">TNCV_2069291</name>
</gene>
<dbReference type="EMBL" id="BMAU01021379">
    <property type="protein sequence ID" value="GFY27309.1"/>
    <property type="molecule type" value="Genomic_DNA"/>
</dbReference>